<sequence>MAALILRHATQRCLCSRLRPPGCFRSAVAMGTTAKQEMDGFWEKNARLNRPLSPHITIYGWSLPMMMSITHRGTGVAMSAGVSLFSLAALVLPGDYASYLELIKSLNLGPALIYSAKFAIAFPFMYHTWNGIRHLAWDLGKGFKIPEVYQTGYIVVGLTLLSAAGIAAL</sequence>
<evidence type="ECO:0000256" key="5">
    <source>
        <dbReference type="ARBA" id="ARBA00022617"/>
    </source>
</evidence>
<feature type="transmembrane region" description="Helical" evidence="13">
    <location>
        <begin position="112"/>
        <end position="129"/>
    </location>
</feature>
<evidence type="ECO:0000256" key="7">
    <source>
        <dbReference type="ARBA" id="ARBA00022723"/>
    </source>
</evidence>
<evidence type="ECO:0000313" key="15">
    <source>
        <dbReference type="Proteomes" id="UP000770717"/>
    </source>
</evidence>
<comment type="function">
    <text evidence="12">Membrane-anchoring subunit of succinate dehydrogenase (SDH) that is involved in complex II of the mitochondrial electron transport chain and is responsible for transferring electrons from succinate to ubiquinone (coenzyme Q). SDH also oxidizes malate to the non-canonical enol form of oxaloacetate, enol-oxaloacetate. Enol-oxaloacetate, which is a potent inhibitor of the succinate dehydrogenase activity, is further isomerized into keto-oxaloacetate.</text>
</comment>
<dbReference type="GO" id="GO:0046872">
    <property type="term" value="F:metal ion binding"/>
    <property type="evidence" value="ECO:0007669"/>
    <property type="project" value="UniProtKB-KW"/>
</dbReference>
<keyword evidence="8 13" id="KW-1133">Transmembrane helix</keyword>
<evidence type="ECO:0000256" key="9">
    <source>
        <dbReference type="ARBA" id="ARBA00023004"/>
    </source>
</evidence>
<keyword evidence="6 13" id="KW-0812">Transmembrane</keyword>
<comment type="caution">
    <text evidence="14">The sequence shown here is derived from an EMBL/GenBank/DDBJ whole genome shotgun (WGS) entry which is preliminary data.</text>
</comment>
<dbReference type="AlphaFoldDB" id="A0A8J6EF60"/>
<dbReference type="PANTHER" id="PTHR10978:SF5">
    <property type="entry name" value="SUCCINATE DEHYDROGENASE CYTOCHROME B560 SUBUNIT, MITOCHONDRIAL"/>
    <property type="match status" value="1"/>
</dbReference>
<evidence type="ECO:0000256" key="8">
    <source>
        <dbReference type="ARBA" id="ARBA00022989"/>
    </source>
</evidence>
<evidence type="ECO:0000256" key="10">
    <source>
        <dbReference type="ARBA" id="ARBA00023136"/>
    </source>
</evidence>
<dbReference type="CDD" id="cd03499">
    <property type="entry name" value="SQR_TypeC_SdhC"/>
    <property type="match status" value="1"/>
</dbReference>
<evidence type="ECO:0000256" key="1">
    <source>
        <dbReference type="ARBA" id="ARBA00004141"/>
    </source>
</evidence>
<dbReference type="OrthoDB" id="588261at2759"/>
<protein>
    <recommendedName>
        <fullName evidence="4">Succinate dehydrogenase cytochrome b560 subunit, mitochondrial</fullName>
    </recommendedName>
    <alternativeName>
        <fullName evidence="11">Malate dehydrogenase [quinone] cytochrome b560 subunit</fullName>
    </alternativeName>
</protein>
<dbReference type="PANTHER" id="PTHR10978">
    <property type="entry name" value="SUCCINATE DEHYDROGENASE CYTOCHROME B560 SUBUNIT"/>
    <property type="match status" value="1"/>
</dbReference>
<feature type="transmembrane region" description="Helical" evidence="13">
    <location>
        <begin position="73"/>
        <end position="92"/>
    </location>
</feature>
<dbReference type="GO" id="GO:0006099">
    <property type="term" value="P:tricarboxylic acid cycle"/>
    <property type="evidence" value="ECO:0007669"/>
    <property type="project" value="InterPro"/>
</dbReference>
<dbReference type="Gene3D" id="1.20.1300.10">
    <property type="entry name" value="Fumarate reductase/succinate dehydrogenase, transmembrane subunit"/>
    <property type="match status" value="1"/>
</dbReference>
<dbReference type="GO" id="GO:0006121">
    <property type="term" value="P:mitochondrial electron transport, succinate to ubiquinone"/>
    <property type="evidence" value="ECO:0007669"/>
    <property type="project" value="TreeGrafter"/>
</dbReference>
<reference evidence="14" key="1">
    <citation type="thesis" date="2020" institute="ProQuest LLC" country="789 East Eisenhower Parkway, Ann Arbor, MI, USA">
        <title>Comparative Genomics and Chromosome Evolution.</title>
        <authorList>
            <person name="Mudd A.B."/>
        </authorList>
    </citation>
    <scope>NUCLEOTIDE SEQUENCE</scope>
    <source>
        <strain evidence="14">HN-11 Male</strain>
        <tissue evidence="14">Kidney and liver</tissue>
    </source>
</reference>
<keyword evidence="5" id="KW-0349">Heme</keyword>
<comment type="pathway">
    <text evidence="2">Carbohydrate metabolism; tricarboxylic acid cycle.</text>
</comment>
<keyword evidence="9" id="KW-0408">Iron</keyword>
<evidence type="ECO:0000256" key="12">
    <source>
        <dbReference type="ARBA" id="ARBA00045847"/>
    </source>
</evidence>
<gene>
    <name evidence="14" type="ORF">GDO78_013914</name>
</gene>
<keyword evidence="10 13" id="KW-0472">Membrane</keyword>
<keyword evidence="15" id="KW-1185">Reference proteome</keyword>
<dbReference type="PROSITE" id="PS01000">
    <property type="entry name" value="SDH_CYT_1"/>
    <property type="match status" value="1"/>
</dbReference>
<name>A0A8J6EF60_ELECQ</name>
<dbReference type="InterPro" id="IPR018495">
    <property type="entry name" value="Succ_DH_cyt_bsu_CS"/>
</dbReference>
<dbReference type="GO" id="GO:0005739">
    <property type="term" value="C:mitochondrion"/>
    <property type="evidence" value="ECO:0007669"/>
    <property type="project" value="GOC"/>
</dbReference>
<dbReference type="Gene3D" id="1.20.5.540">
    <property type="entry name" value="Single helix bin"/>
    <property type="match status" value="1"/>
</dbReference>
<evidence type="ECO:0000256" key="3">
    <source>
        <dbReference type="ARBA" id="ARBA00011758"/>
    </source>
</evidence>
<dbReference type="Pfam" id="PF01127">
    <property type="entry name" value="Sdh_cyt"/>
    <property type="match status" value="1"/>
</dbReference>
<dbReference type="PROSITE" id="PS01001">
    <property type="entry name" value="SDH_CYT_2"/>
    <property type="match status" value="1"/>
</dbReference>
<accession>A0A8J6EF60</accession>
<evidence type="ECO:0000256" key="13">
    <source>
        <dbReference type="SAM" id="Phobius"/>
    </source>
</evidence>
<dbReference type="InterPro" id="IPR014314">
    <property type="entry name" value="Succ_DH_cytb556"/>
</dbReference>
<organism evidence="14 15">
    <name type="scientific">Eleutherodactylus coqui</name>
    <name type="common">Puerto Rican coqui</name>
    <dbReference type="NCBI Taxonomy" id="57060"/>
    <lineage>
        <taxon>Eukaryota</taxon>
        <taxon>Metazoa</taxon>
        <taxon>Chordata</taxon>
        <taxon>Craniata</taxon>
        <taxon>Vertebrata</taxon>
        <taxon>Euteleostomi</taxon>
        <taxon>Amphibia</taxon>
        <taxon>Batrachia</taxon>
        <taxon>Anura</taxon>
        <taxon>Neobatrachia</taxon>
        <taxon>Hyloidea</taxon>
        <taxon>Eleutherodactylidae</taxon>
        <taxon>Eleutherodactylinae</taxon>
        <taxon>Eleutherodactylus</taxon>
        <taxon>Eleutherodactylus</taxon>
    </lineage>
</organism>
<comment type="subcellular location">
    <subcellularLocation>
        <location evidence="1">Membrane</location>
        <topology evidence="1">Multi-pass membrane protein</topology>
    </subcellularLocation>
</comment>
<evidence type="ECO:0000256" key="4">
    <source>
        <dbReference type="ARBA" id="ARBA00014631"/>
    </source>
</evidence>
<dbReference type="EMBL" id="WNTK01001091">
    <property type="protein sequence ID" value="KAG9467994.1"/>
    <property type="molecule type" value="Genomic_DNA"/>
</dbReference>
<dbReference type="InterPro" id="IPR034804">
    <property type="entry name" value="SQR/QFR_C/D"/>
</dbReference>
<dbReference type="NCBIfam" id="TIGR02970">
    <property type="entry name" value="succ_dehyd_cytB"/>
    <property type="match status" value="1"/>
</dbReference>
<evidence type="ECO:0000256" key="11">
    <source>
        <dbReference type="ARBA" id="ARBA00045023"/>
    </source>
</evidence>
<dbReference type="Proteomes" id="UP000770717">
    <property type="component" value="Unassembled WGS sequence"/>
</dbReference>
<evidence type="ECO:0000313" key="14">
    <source>
        <dbReference type="EMBL" id="KAG9467994.1"/>
    </source>
</evidence>
<dbReference type="FunFam" id="1.20.1300.10:FF:000006">
    <property type="entry name" value="Succinate dehydrogenase cytochrome b560 subunit, mitochondrial"/>
    <property type="match status" value="1"/>
</dbReference>
<keyword evidence="7" id="KW-0479">Metal-binding</keyword>
<evidence type="ECO:0000256" key="2">
    <source>
        <dbReference type="ARBA" id="ARBA00005163"/>
    </source>
</evidence>
<proteinExistence type="predicted"/>
<dbReference type="InterPro" id="IPR000701">
    <property type="entry name" value="SuccDH_FuR_B_TM-su"/>
</dbReference>
<feature type="transmembrane region" description="Helical" evidence="13">
    <location>
        <begin position="150"/>
        <end position="168"/>
    </location>
</feature>
<comment type="subunit">
    <text evidence="3">Component of complex II composed of four subunits: the flavoprotein (FP) SDHA, iron-sulfur protein (IP) SDHB, and a cytochrome b560 composed of SDHC and SDHD.</text>
</comment>
<dbReference type="SUPFAM" id="SSF81343">
    <property type="entry name" value="Fumarate reductase respiratory complex transmembrane subunits"/>
    <property type="match status" value="1"/>
</dbReference>
<dbReference type="GO" id="GO:0016020">
    <property type="term" value="C:membrane"/>
    <property type="evidence" value="ECO:0007669"/>
    <property type="project" value="UniProtKB-SubCell"/>
</dbReference>
<dbReference type="GO" id="GO:0009055">
    <property type="term" value="F:electron transfer activity"/>
    <property type="evidence" value="ECO:0007669"/>
    <property type="project" value="InterPro"/>
</dbReference>
<evidence type="ECO:0000256" key="6">
    <source>
        <dbReference type="ARBA" id="ARBA00022692"/>
    </source>
</evidence>